<dbReference type="PROSITE" id="PS50850">
    <property type="entry name" value="MFS"/>
    <property type="match status" value="1"/>
</dbReference>
<keyword evidence="5 9" id="KW-0812">Transmembrane</keyword>
<gene>
    <name evidence="11" type="ORF">KHLLAP_LOCUS8603</name>
</gene>
<feature type="transmembrane region" description="Helical" evidence="9">
    <location>
        <begin position="348"/>
        <end position="374"/>
    </location>
</feature>
<keyword evidence="7 9" id="KW-0472">Membrane</keyword>
<evidence type="ECO:0000256" key="2">
    <source>
        <dbReference type="ARBA" id="ARBA00004236"/>
    </source>
</evidence>
<feature type="region of interest" description="Disordered" evidence="8">
    <location>
        <begin position="1"/>
        <end position="24"/>
    </location>
</feature>
<proteinExistence type="inferred from homology"/>
<feature type="transmembrane region" description="Helical" evidence="9">
    <location>
        <begin position="386"/>
        <end position="405"/>
    </location>
</feature>
<evidence type="ECO:0000256" key="1">
    <source>
        <dbReference type="ARBA" id="ARBA00004141"/>
    </source>
</evidence>
<protein>
    <submittedName>
        <fullName evidence="11">Uu.00g093210.m01.CDS01</fullName>
    </submittedName>
</protein>
<reference evidence="11" key="1">
    <citation type="submission" date="2023-10" db="EMBL/GenBank/DDBJ databases">
        <authorList>
            <person name="Hackl T."/>
        </authorList>
    </citation>
    <scope>NUCLEOTIDE SEQUENCE</scope>
</reference>
<dbReference type="InterPro" id="IPR011701">
    <property type="entry name" value="MFS"/>
</dbReference>
<dbReference type="PANTHER" id="PTHR23502:SF45">
    <property type="entry name" value="MAJOR FACILITATOR SUPERFAMILY (MFS) PROFILE DOMAIN-CONTAINING PROTEIN"/>
    <property type="match status" value="1"/>
</dbReference>
<sequence length="555" mass="60606">MATSRPNSVWSSSKGNMTDIDTPTAVTPDAQSEVLTTQHAEKGNEKLGRVVGGRFIQINQESNLHQDHGLLKTIDDTDVPLTLTEMVHKDGQDYIVLHFAEGDCENPFNWPAGKKIFVCAMLNMMTLFIGLATTAYSSGIGSMTTEFGVPQLYGQLGLFTFNAACAIAPLFLAPFCELVGRKIVYAGGYLCFTLLFIGLALGRNIETIVILRLLLGLCGCVGTILVGGTFDDMYEPHLRGPPMAMFTYVAILGTVGAPIYAGFIDETIGWRWIEGIQGLANIPLLLCVFIFFPETRGGARLHKRAKQLKKATGDDRYAGPDDLDTKSPKDMLKVSSVKAIRMLATEPVVLAFGLWIGFAWFVTFLFLSAIPITFQEKRGWSEGVAGLPYIGLCIGTTIGWAAHHLQMRKYNQIENSDVKATPEHRLYGAMFGAVWLPIGLFIYSFTQYAFVHWIGPCIGLVLIAVGIFFVFEATYSYTADCYGQSASSAIAGQGLVRNMLGAVSPLFASAFFHNLGSQYAGLLLALVATGLSMIAFVMFKFGPQLRARSKRALVY</sequence>
<dbReference type="FunFam" id="1.20.1250.20:FF:000082">
    <property type="entry name" value="MFS multidrug transporter, putative"/>
    <property type="match status" value="1"/>
</dbReference>
<dbReference type="EMBL" id="CAUWAG010000010">
    <property type="protein sequence ID" value="CAJ2508135.1"/>
    <property type="molecule type" value="Genomic_DNA"/>
</dbReference>
<evidence type="ECO:0000313" key="12">
    <source>
        <dbReference type="Proteomes" id="UP001295740"/>
    </source>
</evidence>
<feature type="transmembrane region" description="Helical" evidence="9">
    <location>
        <begin position="426"/>
        <end position="445"/>
    </location>
</feature>
<dbReference type="GO" id="GO:0005886">
    <property type="term" value="C:plasma membrane"/>
    <property type="evidence" value="ECO:0007669"/>
    <property type="project" value="UniProtKB-SubCell"/>
</dbReference>
<comment type="similarity">
    <text evidence="3">Belongs to the major facilitator superfamily.</text>
</comment>
<accession>A0AAI8VNF5</accession>
<keyword evidence="12" id="KW-1185">Reference proteome</keyword>
<keyword evidence="4" id="KW-1003">Cell membrane</keyword>
<evidence type="ECO:0000256" key="3">
    <source>
        <dbReference type="ARBA" id="ARBA00008335"/>
    </source>
</evidence>
<feature type="transmembrane region" description="Helical" evidence="9">
    <location>
        <begin position="495"/>
        <end position="513"/>
    </location>
</feature>
<evidence type="ECO:0000256" key="7">
    <source>
        <dbReference type="ARBA" id="ARBA00023136"/>
    </source>
</evidence>
<feature type="domain" description="Major facilitator superfamily (MFS) profile" evidence="10">
    <location>
        <begin position="118"/>
        <end position="546"/>
    </location>
</feature>
<evidence type="ECO:0000256" key="6">
    <source>
        <dbReference type="ARBA" id="ARBA00022989"/>
    </source>
</evidence>
<comment type="subcellular location">
    <subcellularLocation>
        <location evidence="2">Cell membrane</location>
    </subcellularLocation>
    <subcellularLocation>
        <location evidence="1">Membrane</location>
        <topology evidence="1">Multi-pass membrane protein</topology>
    </subcellularLocation>
</comment>
<evidence type="ECO:0000256" key="8">
    <source>
        <dbReference type="SAM" id="MobiDB-lite"/>
    </source>
</evidence>
<comment type="caution">
    <text evidence="11">The sequence shown here is derived from an EMBL/GenBank/DDBJ whole genome shotgun (WGS) entry which is preliminary data.</text>
</comment>
<evidence type="ECO:0000256" key="9">
    <source>
        <dbReference type="SAM" id="Phobius"/>
    </source>
</evidence>
<evidence type="ECO:0000313" key="11">
    <source>
        <dbReference type="EMBL" id="CAJ2508135.1"/>
    </source>
</evidence>
<feature type="transmembrane region" description="Helical" evidence="9">
    <location>
        <begin position="451"/>
        <end position="475"/>
    </location>
</feature>
<evidence type="ECO:0000259" key="10">
    <source>
        <dbReference type="PROSITE" id="PS50850"/>
    </source>
</evidence>
<dbReference type="Gene3D" id="1.20.1250.20">
    <property type="entry name" value="MFS general substrate transporter like domains"/>
    <property type="match status" value="1"/>
</dbReference>
<name>A0AAI8VNF5_9PEZI</name>
<dbReference type="Proteomes" id="UP001295740">
    <property type="component" value="Unassembled WGS sequence"/>
</dbReference>
<organism evidence="11 12">
    <name type="scientific">Anthostomella pinea</name>
    <dbReference type="NCBI Taxonomy" id="933095"/>
    <lineage>
        <taxon>Eukaryota</taxon>
        <taxon>Fungi</taxon>
        <taxon>Dikarya</taxon>
        <taxon>Ascomycota</taxon>
        <taxon>Pezizomycotina</taxon>
        <taxon>Sordariomycetes</taxon>
        <taxon>Xylariomycetidae</taxon>
        <taxon>Xylariales</taxon>
        <taxon>Xylariaceae</taxon>
        <taxon>Anthostomella</taxon>
    </lineage>
</organism>
<feature type="transmembrane region" description="Helical" evidence="9">
    <location>
        <begin position="208"/>
        <end position="230"/>
    </location>
</feature>
<evidence type="ECO:0000256" key="5">
    <source>
        <dbReference type="ARBA" id="ARBA00022692"/>
    </source>
</evidence>
<keyword evidence="6 9" id="KW-1133">Transmembrane helix</keyword>
<dbReference type="AlphaFoldDB" id="A0AAI8VNF5"/>
<dbReference type="PANTHER" id="PTHR23502">
    <property type="entry name" value="MAJOR FACILITATOR SUPERFAMILY"/>
    <property type="match status" value="1"/>
</dbReference>
<feature type="transmembrane region" description="Helical" evidence="9">
    <location>
        <begin position="519"/>
        <end position="541"/>
    </location>
</feature>
<feature type="transmembrane region" description="Helical" evidence="9">
    <location>
        <begin position="183"/>
        <end position="202"/>
    </location>
</feature>
<feature type="transmembrane region" description="Helical" evidence="9">
    <location>
        <begin position="242"/>
        <end position="263"/>
    </location>
</feature>
<dbReference type="GO" id="GO:0022857">
    <property type="term" value="F:transmembrane transporter activity"/>
    <property type="evidence" value="ECO:0007669"/>
    <property type="project" value="InterPro"/>
</dbReference>
<dbReference type="SUPFAM" id="SSF103473">
    <property type="entry name" value="MFS general substrate transporter"/>
    <property type="match status" value="1"/>
</dbReference>
<feature type="transmembrane region" description="Helical" evidence="9">
    <location>
        <begin position="116"/>
        <end position="136"/>
    </location>
</feature>
<dbReference type="InterPro" id="IPR020846">
    <property type="entry name" value="MFS_dom"/>
</dbReference>
<evidence type="ECO:0000256" key="4">
    <source>
        <dbReference type="ARBA" id="ARBA00022475"/>
    </source>
</evidence>
<dbReference type="InterPro" id="IPR036259">
    <property type="entry name" value="MFS_trans_sf"/>
</dbReference>
<feature type="transmembrane region" description="Helical" evidence="9">
    <location>
        <begin position="156"/>
        <end position="176"/>
    </location>
</feature>
<dbReference type="Pfam" id="PF07690">
    <property type="entry name" value="MFS_1"/>
    <property type="match status" value="1"/>
</dbReference>